<accession>E4WUE8</accession>
<dbReference type="EMBL" id="FN653016">
    <property type="protein sequence ID" value="CBY07330.1"/>
    <property type="molecule type" value="Genomic_DNA"/>
</dbReference>
<dbReference type="Proteomes" id="UP000001307">
    <property type="component" value="Unassembled WGS sequence"/>
</dbReference>
<keyword evidence="2" id="KW-1185">Reference proteome</keyword>
<reference evidence="1" key="1">
    <citation type="journal article" date="2010" name="Science">
        <title>Plasticity of animal genome architecture unmasked by rapid evolution of a pelagic tunicate.</title>
        <authorList>
            <person name="Denoeud F."/>
            <person name="Henriet S."/>
            <person name="Mungpakdee S."/>
            <person name="Aury J.M."/>
            <person name="Da Silva C."/>
            <person name="Brinkmann H."/>
            <person name="Mikhaleva J."/>
            <person name="Olsen L.C."/>
            <person name="Jubin C."/>
            <person name="Canestro C."/>
            <person name="Bouquet J.M."/>
            <person name="Danks G."/>
            <person name="Poulain J."/>
            <person name="Campsteijn C."/>
            <person name="Adamski M."/>
            <person name="Cross I."/>
            <person name="Yadetie F."/>
            <person name="Muffato M."/>
            <person name="Louis A."/>
            <person name="Butcher S."/>
            <person name="Tsagkogeorga G."/>
            <person name="Konrad A."/>
            <person name="Singh S."/>
            <person name="Jensen M.F."/>
            <person name="Cong E.H."/>
            <person name="Eikeseth-Otteraa H."/>
            <person name="Noel B."/>
            <person name="Anthouard V."/>
            <person name="Porcel B.M."/>
            <person name="Kachouri-Lafond R."/>
            <person name="Nishino A."/>
            <person name="Ugolini M."/>
            <person name="Chourrout P."/>
            <person name="Nishida H."/>
            <person name="Aasland R."/>
            <person name="Huzurbazar S."/>
            <person name="Westhof E."/>
            <person name="Delsuc F."/>
            <person name="Lehrach H."/>
            <person name="Reinhardt R."/>
            <person name="Weissenbach J."/>
            <person name="Roy S.W."/>
            <person name="Artiguenave F."/>
            <person name="Postlethwait J.H."/>
            <person name="Manak J.R."/>
            <person name="Thompson E.M."/>
            <person name="Jaillon O."/>
            <person name="Du Pasquier L."/>
            <person name="Boudinot P."/>
            <person name="Liberles D.A."/>
            <person name="Volff J.N."/>
            <person name="Philippe H."/>
            <person name="Lenhard B."/>
            <person name="Roest Crollius H."/>
            <person name="Wincker P."/>
            <person name="Chourrout D."/>
        </authorList>
    </citation>
    <scope>NUCLEOTIDE SEQUENCE [LARGE SCALE GENOMIC DNA]</scope>
</reference>
<organism evidence="1">
    <name type="scientific">Oikopleura dioica</name>
    <name type="common">Tunicate</name>
    <dbReference type="NCBI Taxonomy" id="34765"/>
    <lineage>
        <taxon>Eukaryota</taxon>
        <taxon>Metazoa</taxon>
        <taxon>Chordata</taxon>
        <taxon>Tunicata</taxon>
        <taxon>Appendicularia</taxon>
        <taxon>Copelata</taxon>
        <taxon>Oikopleuridae</taxon>
        <taxon>Oikopleura</taxon>
    </lineage>
</organism>
<dbReference type="OrthoDB" id="10516442at2759"/>
<proteinExistence type="predicted"/>
<sequence>MKISIFFIAVGFSQDPTSLGSYGGLETLQIEGETEEPVTVRSISIGPDTETAIVTETDSSCTTCISDNYAHCIGNATLVDCKVNEESCQLIERRRGGVVNFVEMGCKALRACENDKNDNKKMCTKLITDKNDAIRPSVCRTCFATNQAGRDAQTAFCQRVKTEIKGKWFWSQDRYVE</sequence>
<dbReference type="CDD" id="cd23539">
    <property type="entry name" value="TFP_LU_ECD_CinHb4_like"/>
    <property type="match status" value="1"/>
</dbReference>
<evidence type="ECO:0000313" key="1">
    <source>
        <dbReference type="EMBL" id="CBY07330.1"/>
    </source>
</evidence>
<protein>
    <submittedName>
        <fullName evidence="1">Uncharacterized protein</fullName>
    </submittedName>
</protein>
<dbReference type="AlphaFoldDB" id="E4WUE8"/>
<evidence type="ECO:0000313" key="2">
    <source>
        <dbReference type="Proteomes" id="UP000001307"/>
    </source>
</evidence>
<dbReference type="InParanoid" id="E4WUE8"/>
<gene>
    <name evidence="1" type="ORF">GSOID_T00006421001</name>
</gene>
<name>E4WUE8_OIKDI</name>